<dbReference type="GO" id="GO:0000976">
    <property type="term" value="F:transcription cis-regulatory region binding"/>
    <property type="evidence" value="ECO:0007669"/>
    <property type="project" value="TreeGrafter"/>
</dbReference>
<dbReference type="Gene3D" id="1.10.260.40">
    <property type="entry name" value="lambda repressor-like DNA-binding domains"/>
    <property type="match status" value="1"/>
</dbReference>
<accession>A0A158DNQ8</accession>
<dbReference type="Pfam" id="PF00356">
    <property type="entry name" value="LacI"/>
    <property type="match status" value="1"/>
</dbReference>
<evidence type="ECO:0000313" key="6">
    <source>
        <dbReference type="Proteomes" id="UP000054911"/>
    </source>
</evidence>
<dbReference type="Gene3D" id="3.40.50.2300">
    <property type="match status" value="2"/>
</dbReference>
<dbReference type="PROSITE" id="PS50932">
    <property type="entry name" value="HTH_LACI_2"/>
    <property type="match status" value="1"/>
</dbReference>
<dbReference type="SUPFAM" id="SSF53822">
    <property type="entry name" value="Periplasmic binding protein-like I"/>
    <property type="match status" value="1"/>
</dbReference>
<dbReference type="InterPro" id="IPR010982">
    <property type="entry name" value="Lambda_DNA-bd_dom_sf"/>
</dbReference>
<dbReference type="CDD" id="cd06273">
    <property type="entry name" value="PBP1_LacI-like"/>
    <property type="match status" value="1"/>
</dbReference>
<dbReference type="InterPro" id="IPR028082">
    <property type="entry name" value="Peripla_BP_I"/>
</dbReference>
<dbReference type="InterPro" id="IPR000843">
    <property type="entry name" value="HTH_LacI"/>
</dbReference>
<reference evidence="5" key="1">
    <citation type="submission" date="2016-01" db="EMBL/GenBank/DDBJ databases">
        <authorList>
            <person name="Peeters C."/>
        </authorList>
    </citation>
    <scope>NUCLEOTIDE SEQUENCE [LARGE SCALE GENOMIC DNA]</scope>
    <source>
        <strain evidence="5">LMG 29323</strain>
    </source>
</reference>
<dbReference type="PANTHER" id="PTHR30146:SF138">
    <property type="entry name" value="TRANSCRIPTIONAL REGULATORY PROTEIN"/>
    <property type="match status" value="1"/>
</dbReference>
<dbReference type="Pfam" id="PF13377">
    <property type="entry name" value="Peripla_BP_3"/>
    <property type="match status" value="1"/>
</dbReference>
<dbReference type="SMART" id="SM00354">
    <property type="entry name" value="HTH_LACI"/>
    <property type="match status" value="1"/>
</dbReference>
<evidence type="ECO:0000256" key="2">
    <source>
        <dbReference type="ARBA" id="ARBA00023125"/>
    </source>
</evidence>
<evidence type="ECO:0000313" key="5">
    <source>
        <dbReference type="EMBL" id="SAK96050.1"/>
    </source>
</evidence>
<name>A0A158DNQ8_9BURK</name>
<proteinExistence type="predicted"/>
<protein>
    <submittedName>
        <fullName evidence="5">LacI family transcription regulator</fullName>
    </submittedName>
</protein>
<dbReference type="CDD" id="cd01392">
    <property type="entry name" value="HTH_LacI"/>
    <property type="match status" value="1"/>
</dbReference>
<dbReference type="AlphaFoldDB" id="A0A158DNQ8"/>
<dbReference type="PANTHER" id="PTHR30146">
    <property type="entry name" value="LACI-RELATED TRANSCRIPTIONAL REPRESSOR"/>
    <property type="match status" value="1"/>
</dbReference>
<gene>
    <name evidence="5" type="ORF">AWB80_07171</name>
</gene>
<evidence type="ECO:0000256" key="3">
    <source>
        <dbReference type="ARBA" id="ARBA00023163"/>
    </source>
</evidence>
<dbReference type="STRING" id="1777141.AWB80_07171"/>
<dbReference type="InterPro" id="IPR046335">
    <property type="entry name" value="LacI/GalR-like_sensor"/>
</dbReference>
<evidence type="ECO:0000256" key="1">
    <source>
        <dbReference type="ARBA" id="ARBA00023015"/>
    </source>
</evidence>
<evidence type="ECO:0000259" key="4">
    <source>
        <dbReference type="PROSITE" id="PS50932"/>
    </source>
</evidence>
<dbReference type="Proteomes" id="UP000054911">
    <property type="component" value="Unassembled WGS sequence"/>
</dbReference>
<feature type="domain" description="HTH lacI-type" evidence="4">
    <location>
        <begin position="39"/>
        <end position="93"/>
    </location>
</feature>
<dbReference type="SUPFAM" id="SSF47413">
    <property type="entry name" value="lambda repressor-like DNA-binding domains"/>
    <property type="match status" value="1"/>
</dbReference>
<keyword evidence="1" id="KW-0805">Transcription regulation</keyword>
<keyword evidence="2" id="KW-0238">DNA-binding</keyword>
<dbReference type="EMBL" id="FCOE02000043">
    <property type="protein sequence ID" value="SAK96050.1"/>
    <property type="molecule type" value="Genomic_DNA"/>
</dbReference>
<organism evidence="5 6">
    <name type="scientific">Caballeronia pedi</name>
    <dbReference type="NCBI Taxonomy" id="1777141"/>
    <lineage>
        <taxon>Bacteria</taxon>
        <taxon>Pseudomonadati</taxon>
        <taxon>Pseudomonadota</taxon>
        <taxon>Betaproteobacteria</taxon>
        <taxon>Burkholderiales</taxon>
        <taxon>Burkholderiaceae</taxon>
        <taxon>Caballeronia</taxon>
    </lineage>
</organism>
<dbReference type="GO" id="GO:0003700">
    <property type="term" value="F:DNA-binding transcription factor activity"/>
    <property type="evidence" value="ECO:0007669"/>
    <property type="project" value="TreeGrafter"/>
</dbReference>
<dbReference type="PROSITE" id="PS00356">
    <property type="entry name" value="HTH_LACI_1"/>
    <property type="match status" value="1"/>
</dbReference>
<sequence length="377" mass="40239">MTSGLLPRGILYFATLLDIHTMTTSNEHASPSMSNDERPRLADVAALAGVSTATVSRALSNPDVVKGPTRERILQAVARLGYVPDGAARALALGRARMVGAIVPTLDNAIFARAVQGLQSTLSGAGYQLLISSHEYSLAAETESARALLERAVDALVLVGADHAHETWELVRASRIPVLITWTNAVDASEFLTASTPLIGFDNRLVGKLAAEHLLSLGHRTFGMISGLTRQNDRARHRVDGFRTTLADAGLRLPEANVVEQPFGFDGGRAGLKHLMQLRPRPSAVFCGNDVLALGALFEAQSMKIDVPRELSIVGCDNLPISSQITPGLSTVLLPTYELGQRTALTLLDWLTSERVPANLCLPIELVVRGTSGPPPA</sequence>
<keyword evidence="6" id="KW-1185">Reference proteome</keyword>
<keyword evidence="3" id="KW-0804">Transcription</keyword>
<comment type="caution">
    <text evidence="5">The sequence shown here is derived from an EMBL/GenBank/DDBJ whole genome shotgun (WGS) entry which is preliminary data.</text>
</comment>